<proteinExistence type="predicted"/>
<name>A0ABY9S029_9ACTN</name>
<evidence type="ECO:0000313" key="4">
    <source>
        <dbReference type="Proteomes" id="UP001250858"/>
    </source>
</evidence>
<feature type="chain" id="PRO_5047077649" evidence="1">
    <location>
        <begin position="25"/>
        <end position="138"/>
    </location>
</feature>
<dbReference type="EMBL" id="CP133762">
    <property type="protein sequence ID" value="WMX47784.1"/>
    <property type="molecule type" value="Genomic_DNA"/>
</dbReference>
<evidence type="ECO:0000256" key="1">
    <source>
        <dbReference type="SAM" id="SignalP"/>
    </source>
</evidence>
<protein>
    <submittedName>
        <fullName evidence="3">DUF6299 family protein</fullName>
    </submittedName>
</protein>
<evidence type="ECO:0000313" key="3">
    <source>
        <dbReference type="EMBL" id="WMX47784.1"/>
    </source>
</evidence>
<evidence type="ECO:0000259" key="2">
    <source>
        <dbReference type="Pfam" id="PF19816"/>
    </source>
</evidence>
<keyword evidence="1" id="KW-0732">Signal</keyword>
<dbReference type="Proteomes" id="UP001250858">
    <property type="component" value="Chromosome"/>
</dbReference>
<reference evidence="3 4" key="1">
    <citation type="submission" date="2023-09" db="EMBL/GenBank/DDBJ databases">
        <title>Complete genome of Streptomyces roseicoloratus T14.</title>
        <authorList>
            <person name="Bashizi T."/>
            <person name="Kim M.-J."/>
            <person name="Lee G."/>
            <person name="Tagele S.B."/>
            <person name="Shin J.-H."/>
        </authorList>
    </citation>
    <scope>NUCLEOTIDE SEQUENCE [LARGE SCALE GENOMIC DNA]</scope>
    <source>
        <strain evidence="3 4">T14</strain>
    </source>
</reference>
<dbReference type="RefSeq" id="WP_128981796.1">
    <property type="nucleotide sequence ID" value="NZ_CP133762.1"/>
</dbReference>
<accession>A0ABY9S029</accession>
<organism evidence="3 4">
    <name type="scientific">Streptomyces roseicoloratus</name>
    <dbReference type="NCBI Taxonomy" id="2508722"/>
    <lineage>
        <taxon>Bacteria</taxon>
        <taxon>Bacillati</taxon>
        <taxon>Actinomycetota</taxon>
        <taxon>Actinomycetes</taxon>
        <taxon>Kitasatosporales</taxon>
        <taxon>Streptomycetaceae</taxon>
        <taxon>Streptomyces</taxon>
    </lineage>
</organism>
<feature type="signal peptide" evidence="1">
    <location>
        <begin position="1"/>
        <end position="24"/>
    </location>
</feature>
<dbReference type="InterPro" id="IPR046266">
    <property type="entry name" value="DUF6299"/>
</dbReference>
<gene>
    <name evidence="3" type="ORF">RGF97_27395</name>
</gene>
<sequence>MRARLVLAGALLATAAATAPTAHAGAGDGLSVTPRGTLAEDGTVTLSGSYRCLDDTAGPVFVSSTLVQDDRSAGIGGTRAVCDGRVHAWTNSAVVKEPGYRPGAARVEATLMQLTTQGPLGLPLPGFLAAEESAVTLG</sequence>
<dbReference type="Pfam" id="PF19816">
    <property type="entry name" value="DUF6299"/>
    <property type="match status" value="1"/>
</dbReference>
<feature type="domain" description="DUF6299" evidence="2">
    <location>
        <begin position="29"/>
        <end position="137"/>
    </location>
</feature>
<keyword evidence="4" id="KW-1185">Reference proteome</keyword>